<keyword evidence="4 7" id="KW-0863">Zinc-finger</keyword>
<evidence type="ECO:0000313" key="10">
    <source>
        <dbReference type="EMBL" id="KAG8630962.1"/>
    </source>
</evidence>
<dbReference type="Gene3D" id="3.30.160.60">
    <property type="entry name" value="Classic Zinc Finger"/>
    <property type="match status" value="1"/>
</dbReference>
<keyword evidence="11" id="KW-1185">Reference proteome</keyword>
<dbReference type="OrthoDB" id="8117402at2759"/>
<sequence>MSSNNTTAMQQLPVKCTLKRCGKMFATEKDMKSHKYHDPDHHYCRKCDYDAKDWDDMLDHKVASMAPFIIGEKRHDKYKKMKHLCCEYCGEDFKSMEGRMDHRREAHQAAQYIQCQGCGPVFDEETQQIVTATCTAIFMRPSHLIEHFEKGKCRFITADEFHAERQHKHIIKQILADADVFSGIISASKAMVYNSDWDDDDSSINDAASNGGVGLLDDDSSSAEADAYETLVPRLEQQNLMDQDINDPTNPAKLHITNYTAWPLPGAQALPRSMFTRASTKSTSPQAEVAAEVGSPPPLVDNDARSDSGSDHSASTVRDQTDANNPSRAVSVAPSQASLASYISGLHMEPVSIDWAAVARTRAINASLANNNTSTLNSSNLFTARWYDPSSPSYNPDLFWHTILEVYKCPFASCGTELESQSEMESHLRHTHVISKNKCPTCFKEFHQVSGLVRHFEASVRGSRCWIAGTRQFAQVLCEVTGGFLDAFDVSKKSGENQLAGYVKTREGVVKVEGQVGAQGIVTKRFEGTRPEGLEGRKLEDKGLTGENEWRKIRGSRAHEGWIS</sequence>
<dbReference type="InterPro" id="IPR013087">
    <property type="entry name" value="Znf_C2H2_type"/>
</dbReference>
<dbReference type="GO" id="GO:0000978">
    <property type="term" value="F:RNA polymerase II cis-regulatory region sequence-specific DNA binding"/>
    <property type="evidence" value="ECO:0007669"/>
    <property type="project" value="TreeGrafter"/>
</dbReference>
<evidence type="ECO:0000256" key="3">
    <source>
        <dbReference type="ARBA" id="ARBA00022737"/>
    </source>
</evidence>
<dbReference type="PANTHER" id="PTHR24376">
    <property type="entry name" value="ZINC FINGER PROTEIN"/>
    <property type="match status" value="1"/>
</dbReference>
<proteinExistence type="predicted"/>
<evidence type="ECO:0000313" key="11">
    <source>
        <dbReference type="Proteomes" id="UP000809789"/>
    </source>
</evidence>
<evidence type="ECO:0000256" key="1">
    <source>
        <dbReference type="ARBA" id="ARBA00004123"/>
    </source>
</evidence>
<comment type="caution">
    <text evidence="10">The sequence shown here is derived from an EMBL/GenBank/DDBJ whole genome shotgun (WGS) entry which is preliminary data.</text>
</comment>
<feature type="compositionally biased region" description="Polar residues" evidence="8">
    <location>
        <begin position="311"/>
        <end position="332"/>
    </location>
</feature>
<keyword evidence="5" id="KW-0862">Zinc</keyword>
<feature type="domain" description="C2H2-type" evidence="9">
    <location>
        <begin position="407"/>
        <end position="437"/>
    </location>
</feature>
<gene>
    <name evidence="10" type="ORF">KVT40_000102</name>
</gene>
<dbReference type="PANTHER" id="PTHR24376:SF235">
    <property type="entry name" value="C2H2-TYPE DOMAIN-CONTAINING PROTEIN"/>
    <property type="match status" value="1"/>
</dbReference>
<evidence type="ECO:0000256" key="2">
    <source>
        <dbReference type="ARBA" id="ARBA00022723"/>
    </source>
</evidence>
<dbReference type="EMBL" id="JAESVG020000001">
    <property type="protein sequence ID" value="KAG8630962.1"/>
    <property type="molecule type" value="Genomic_DNA"/>
</dbReference>
<keyword evidence="2" id="KW-0479">Metal-binding</keyword>
<evidence type="ECO:0000256" key="6">
    <source>
        <dbReference type="ARBA" id="ARBA00023242"/>
    </source>
</evidence>
<dbReference type="GO" id="GO:0001228">
    <property type="term" value="F:DNA-binding transcription activator activity, RNA polymerase II-specific"/>
    <property type="evidence" value="ECO:0007669"/>
    <property type="project" value="TreeGrafter"/>
</dbReference>
<evidence type="ECO:0000256" key="4">
    <source>
        <dbReference type="ARBA" id="ARBA00022771"/>
    </source>
</evidence>
<feature type="region of interest" description="Disordered" evidence="8">
    <location>
        <begin position="276"/>
        <end position="332"/>
    </location>
</feature>
<evidence type="ECO:0000256" key="5">
    <source>
        <dbReference type="ARBA" id="ARBA00022833"/>
    </source>
</evidence>
<feature type="compositionally biased region" description="Polar residues" evidence="8">
    <location>
        <begin position="276"/>
        <end position="286"/>
    </location>
</feature>
<dbReference type="PROSITE" id="PS50157">
    <property type="entry name" value="ZINC_FINGER_C2H2_2"/>
    <property type="match status" value="2"/>
</dbReference>
<dbReference type="GO" id="GO:0005634">
    <property type="term" value="C:nucleus"/>
    <property type="evidence" value="ECO:0007669"/>
    <property type="project" value="UniProtKB-SubCell"/>
</dbReference>
<comment type="subcellular location">
    <subcellularLocation>
        <location evidence="1">Nucleus</location>
    </subcellularLocation>
</comment>
<dbReference type="PROSITE" id="PS00028">
    <property type="entry name" value="ZINC_FINGER_C2H2_1"/>
    <property type="match status" value="2"/>
</dbReference>
<protein>
    <recommendedName>
        <fullName evidence="9">C2H2-type domain-containing protein</fullName>
    </recommendedName>
</protein>
<evidence type="ECO:0000256" key="8">
    <source>
        <dbReference type="SAM" id="MobiDB-lite"/>
    </source>
</evidence>
<keyword evidence="6" id="KW-0539">Nucleus</keyword>
<dbReference type="Proteomes" id="UP000809789">
    <property type="component" value="Unassembled WGS sequence"/>
</dbReference>
<dbReference type="AlphaFoldDB" id="A0A8K0PJX9"/>
<evidence type="ECO:0000259" key="9">
    <source>
        <dbReference type="PROSITE" id="PS50157"/>
    </source>
</evidence>
<organism evidence="10 11">
    <name type="scientific">Elsinoe batatas</name>
    <dbReference type="NCBI Taxonomy" id="2601811"/>
    <lineage>
        <taxon>Eukaryota</taxon>
        <taxon>Fungi</taxon>
        <taxon>Dikarya</taxon>
        <taxon>Ascomycota</taxon>
        <taxon>Pezizomycotina</taxon>
        <taxon>Dothideomycetes</taxon>
        <taxon>Dothideomycetidae</taxon>
        <taxon>Myriangiales</taxon>
        <taxon>Elsinoaceae</taxon>
        <taxon>Elsinoe</taxon>
    </lineage>
</organism>
<accession>A0A8K0PJX9</accession>
<dbReference type="SMART" id="SM00355">
    <property type="entry name" value="ZnF_C2H2"/>
    <property type="match status" value="5"/>
</dbReference>
<evidence type="ECO:0000256" key="7">
    <source>
        <dbReference type="PROSITE-ProRule" id="PRU00042"/>
    </source>
</evidence>
<reference evidence="10" key="1">
    <citation type="submission" date="2021-07" db="EMBL/GenBank/DDBJ databases">
        <title>Elsinoe batatas strain:CRI-CJ2 Genome sequencing and assembly.</title>
        <authorList>
            <person name="Huang L."/>
        </authorList>
    </citation>
    <scope>NUCLEOTIDE SEQUENCE</scope>
    <source>
        <strain evidence="10">CRI-CJ2</strain>
    </source>
</reference>
<name>A0A8K0PJX9_9PEZI</name>
<dbReference type="GO" id="GO:0008270">
    <property type="term" value="F:zinc ion binding"/>
    <property type="evidence" value="ECO:0007669"/>
    <property type="project" value="UniProtKB-KW"/>
</dbReference>
<feature type="domain" description="C2H2-type" evidence="9">
    <location>
        <begin position="84"/>
        <end position="112"/>
    </location>
</feature>
<keyword evidence="3" id="KW-0677">Repeat</keyword>